<feature type="domain" description="PAS" evidence="1">
    <location>
        <begin position="180"/>
        <end position="218"/>
    </location>
</feature>
<dbReference type="InterPro" id="IPR018771">
    <property type="entry name" value="PocR_dom"/>
</dbReference>
<dbReference type="SUPFAM" id="SSF55073">
    <property type="entry name" value="Nucleotide cyclase"/>
    <property type="match status" value="1"/>
</dbReference>
<dbReference type="PANTHER" id="PTHR44757:SF2">
    <property type="entry name" value="BIOFILM ARCHITECTURE MAINTENANCE PROTEIN MBAA"/>
    <property type="match status" value="1"/>
</dbReference>
<dbReference type="OrthoDB" id="9805474at2"/>
<dbReference type="SMART" id="SM00091">
    <property type="entry name" value="PAS"/>
    <property type="match status" value="2"/>
</dbReference>
<dbReference type="CDD" id="cd01949">
    <property type="entry name" value="GGDEF"/>
    <property type="match status" value="1"/>
</dbReference>
<sequence>MKFLDLVDITKLQKLLDAMHAATGIPSALLDNDATILTASGWQDICQKFHRVFPETEARCRDSDQRISRQLSDGKYVGYKCENGLNDYACPIIIEGKHLASLFVGQFFTEEPNEDFFRDQAQRFGFSEDEYLAALRRVPVIPEERVANIIEFFSQLASTIAHLGYQVLQSKIAMNFKDTLLEAIPNPVFYKDRNGIYLGCNKAFAELLGFSKEKIIGKAASDISPSRFADKYNEMDARVFDNSQVQSYEYKLMDAAGAERSVIFNKAAFTNVDGSVGLVGIILDITARKQIEAKLKESEEHYHLLFNHMINGFVFLQATPMNNEAMYDFIILDVNEEYEGIIGQAKEAVINRKITDIIPSTNNETPEWLLALNKVLNTGEATLLEYYSKQLSKWLRLSIYSPKKGYLAIVVSDITREKRSEEQIQQYAYHDHLTGLPNRRLLDDRLSVAIAQAKRENELIAVIFLDLDNFKPVNDTYGHDAGDELLQQLANRIVSTVRAGDTVSRIGGDEFVVILPKVKTKVEAEQLAVRLLEACRKPFIIRENKVFVSASIGVSIFPDDGMDISELVRTADIAMYHSKRKGRNRICFVHECL</sequence>
<dbReference type="PROSITE" id="PS50112">
    <property type="entry name" value="PAS"/>
    <property type="match status" value="1"/>
</dbReference>
<accession>A0A1W2DKC2</accession>
<name>A0A1W2DKC2_9FIRM</name>
<evidence type="ECO:0000313" key="5">
    <source>
        <dbReference type="Proteomes" id="UP000192738"/>
    </source>
</evidence>
<dbReference type="InterPro" id="IPR052155">
    <property type="entry name" value="Biofilm_reg_signaling"/>
</dbReference>
<dbReference type="STRING" id="112901.SAMN04488500_11675"/>
<dbReference type="InterPro" id="IPR035965">
    <property type="entry name" value="PAS-like_dom_sf"/>
</dbReference>
<dbReference type="EMBL" id="FWXI01000016">
    <property type="protein sequence ID" value="SMC97843.1"/>
    <property type="molecule type" value="Genomic_DNA"/>
</dbReference>
<dbReference type="PROSITE" id="PS50887">
    <property type="entry name" value="GGDEF"/>
    <property type="match status" value="1"/>
</dbReference>
<dbReference type="NCBIfam" id="TIGR00254">
    <property type="entry name" value="GGDEF"/>
    <property type="match status" value="1"/>
</dbReference>
<dbReference type="Pfam" id="PF10114">
    <property type="entry name" value="PocR"/>
    <property type="match status" value="1"/>
</dbReference>
<dbReference type="PANTHER" id="PTHR44757">
    <property type="entry name" value="DIGUANYLATE CYCLASE DGCP"/>
    <property type="match status" value="1"/>
</dbReference>
<dbReference type="InterPro" id="IPR000700">
    <property type="entry name" value="PAS-assoc_C"/>
</dbReference>
<dbReference type="Proteomes" id="UP000192738">
    <property type="component" value="Unassembled WGS sequence"/>
</dbReference>
<dbReference type="SMART" id="SM00267">
    <property type="entry name" value="GGDEF"/>
    <property type="match status" value="1"/>
</dbReference>
<proteinExistence type="predicted"/>
<protein>
    <submittedName>
        <fullName evidence="4">PAS domain S-box-containing protein/diguanylate cyclase (GGDEF) domain-containing protein</fullName>
    </submittedName>
</protein>
<dbReference type="CDD" id="cd00130">
    <property type="entry name" value="PAS"/>
    <property type="match status" value="1"/>
</dbReference>
<dbReference type="InterPro" id="IPR013656">
    <property type="entry name" value="PAS_4"/>
</dbReference>
<dbReference type="InterPro" id="IPR043128">
    <property type="entry name" value="Rev_trsase/Diguanyl_cyclase"/>
</dbReference>
<dbReference type="InterPro" id="IPR000160">
    <property type="entry name" value="GGDEF_dom"/>
</dbReference>
<dbReference type="PROSITE" id="PS50113">
    <property type="entry name" value="PAC"/>
    <property type="match status" value="1"/>
</dbReference>
<organism evidence="4 5">
    <name type="scientific">Sporomusa malonica</name>
    <dbReference type="NCBI Taxonomy" id="112901"/>
    <lineage>
        <taxon>Bacteria</taxon>
        <taxon>Bacillati</taxon>
        <taxon>Bacillota</taxon>
        <taxon>Negativicutes</taxon>
        <taxon>Selenomonadales</taxon>
        <taxon>Sporomusaceae</taxon>
        <taxon>Sporomusa</taxon>
    </lineage>
</organism>
<dbReference type="Gene3D" id="3.30.450.20">
    <property type="entry name" value="PAS domain"/>
    <property type="match status" value="2"/>
</dbReference>
<evidence type="ECO:0000259" key="1">
    <source>
        <dbReference type="PROSITE" id="PS50112"/>
    </source>
</evidence>
<feature type="domain" description="PAC" evidence="2">
    <location>
        <begin position="246"/>
        <end position="297"/>
    </location>
</feature>
<dbReference type="Gene3D" id="3.30.70.270">
    <property type="match status" value="1"/>
</dbReference>
<dbReference type="Pfam" id="PF00990">
    <property type="entry name" value="GGDEF"/>
    <property type="match status" value="1"/>
</dbReference>
<dbReference type="InterPro" id="IPR029787">
    <property type="entry name" value="Nucleotide_cyclase"/>
</dbReference>
<evidence type="ECO:0000259" key="3">
    <source>
        <dbReference type="PROSITE" id="PS50887"/>
    </source>
</evidence>
<evidence type="ECO:0000313" key="4">
    <source>
        <dbReference type="EMBL" id="SMC97843.1"/>
    </source>
</evidence>
<dbReference type="InterPro" id="IPR000014">
    <property type="entry name" value="PAS"/>
</dbReference>
<dbReference type="SUPFAM" id="SSF55785">
    <property type="entry name" value="PYP-like sensor domain (PAS domain)"/>
    <property type="match status" value="2"/>
</dbReference>
<reference evidence="4 5" key="1">
    <citation type="submission" date="2017-04" db="EMBL/GenBank/DDBJ databases">
        <authorList>
            <person name="Afonso C.L."/>
            <person name="Miller P.J."/>
            <person name="Scott M.A."/>
            <person name="Spackman E."/>
            <person name="Goraichik I."/>
            <person name="Dimitrov K.M."/>
            <person name="Suarez D.L."/>
            <person name="Swayne D.E."/>
        </authorList>
    </citation>
    <scope>NUCLEOTIDE SEQUENCE [LARGE SCALE GENOMIC DNA]</scope>
    <source>
        <strain evidence="4 5">DSM 5090</strain>
    </source>
</reference>
<dbReference type="Pfam" id="PF08448">
    <property type="entry name" value="PAS_4"/>
    <property type="match status" value="1"/>
</dbReference>
<evidence type="ECO:0000259" key="2">
    <source>
        <dbReference type="PROSITE" id="PS50113"/>
    </source>
</evidence>
<dbReference type="NCBIfam" id="TIGR00229">
    <property type="entry name" value="sensory_box"/>
    <property type="match status" value="2"/>
</dbReference>
<dbReference type="AlphaFoldDB" id="A0A1W2DKC2"/>
<dbReference type="RefSeq" id="WP_084577124.1">
    <property type="nucleotide sequence ID" value="NZ_CP155572.1"/>
</dbReference>
<dbReference type="FunFam" id="3.30.70.270:FF:000001">
    <property type="entry name" value="Diguanylate cyclase domain protein"/>
    <property type="match status" value="1"/>
</dbReference>
<gene>
    <name evidence="4" type="ORF">SAMN04488500_11675</name>
</gene>
<dbReference type="Pfam" id="PF13426">
    <property type="entry name" value="PAS_9"/>
    <property type="match status" value="1"/>
</dbReference>
<feature type="domain" description="GGDEF" evidence="3">
    <location>
        <begin position="458"/>
        <end position="591"/>
    </location>
</feature>
<keyword evidence="5" id="KW-1185">Reference proteome</keyword>